<reference evidence="2 3" key="1">
    <citation type="submission" date="2017-10" db="EMBL/GenBank/DDBJ databases">
        <title>Genome of an Actinobacterium that displays light-enhanced growth.</title>
        <authorList>
            <person name="Maresca J.A."/>
            <person name="Hempel P."/>
            <person name="Shevchenko O."/>
            <person name="Miller K.J."/>
            <person name="Hahn M.W."/>
        </authorList>
    </citation>
    <scope>NUCLEOTIDE SEQUENCE [LARGE SCALE GENOMIC DNA]</scope>
    <source>
        <strain evidence="2 3">MWH-Mo1</strain>
    </source>
</reference>
<gene>
    <name evidence="2" type="ORF">AURMO_01427</name>
</gene>
<dbReference type="Gene3D" id="1.10.287.1060">
    <property type="entry name" value="ESAT-6-like"/>
    <property type="match status" value="1"/>
</dbReference>
<keyword evidence="3" id="KW-1185">Reference proteome</keyword>
<proteinExistence type="inferred from homology"/>
<dbReference type="InterPro" id="IPR036689">
    <property type="entry name" value="ESAT-6-like_sf"/>
</dbReference>
<dbReference type="EMBL" id="CP023994">
    <property type="protein sequence ID" value="AWR22016.1"/>
    <property type="molecule type" value="Genomic_DNA"/>
</dbReference>
<dbReference type="InterPro" id="IPR010310">
    <property type="entry name" value="T7SS_ESAT-6-like"/>
</dbReference>
<dbReference type="Proteomes" id="UP000246894">
    <property type="component" value="Chromosome"/>
</dbReference>
<dbReference type="RefSeq" id="WP_110234399.1">
    <property type="nucleotide sequence ID" value="NZ_CP023994.1"/>
</dbReference>
<dbReference type="NCBIfam" id="TIGR03930">
    <property type="entry name" value="WXG100_ESAT6"/>
    <property type="match status" value="1"/>
</dbReference>
<accession>A0A2Z3S1B9</accession>
<evidence type="ECO:0000256" key="1">
    <source>
        <dbReference type="RuleBase" id="RU362001"/>
    </source>
</evidence>
<name>A0A2Z3S1B9_9MICO</name>
<comment type="similarity">
    <text evidence="1">Belongs to the WXG100 family.</text>
</comment>
<dbReference type="OrthoDB" id="4231069at2"/>
<evidence type="ECO:0000313" key="3">
    <source>
        <dbReference type="Proteomes" id="UP000246894"/>
    </source>
</evidence>
<dbReference type="AlphaFoldDB" id="A0A2Z3S1B9"/>
<sequence>MPVFHVDSEAVSHASSAAQQSISRIQSEVLALHSQLSNLQSSWSGTAATAFQAVVSEWHLTAQRVDESLSSINHALSLAAQQYMDIEQATARMFRG</sequence>
<evidence type="ECO:0000313" key="2">
    <source>
        <dbReference type="EMBL" id="AWR22016.1"/>
    </source>
</evidence>
<dbReference type="KEGG" id="aum:AURMO_01427"/>
<protein>
    <recommendedName>
        <fullName evidence="1">ESAT-6-like protein</fullName>
    </recommendedName>
</protein>
<dbReference type="SUPFAM" id="SSF140453">
    <property type="entry name" value="EsxAB dimer-like"/>
    <property type="match status" value="1"/>
</dbReference>
<dbReference type="Pfam" id="PF06013">
    <property type="entry name" value="WXG100"/>
    <property type="match status" value="1"/>
</dbReference>
<organism evidence="2 3">
    <name type="scientific">Aurantimicrobium photophilum</name>
    <dbReference type="NCBI Taxonomy" id="1987356"/>
    <lineage>
        <taxon>Bacteria</taxon>
        <taxon>Bacillati</taxon>
        <taxon>Actinomycetota</taxon>
        <taxon>Actinomycetes</taxon>
        <taxon>Micrococcales</taxon>
        <taxon>Microbacteriaceae</taxon>
        <taxon>Aurantimicrobium</taxon>
    </lineage>
</organism>